<protein>
    <submittedName>
        <fullName evidence="1">Uncharacterized protein</fullName>
    </submittedName>
</protein>
<organism evidence="1">
    <name type="scientific">marine metagenome</name>
    <dbReference type="NCBI Taxonomy" id="408172"/>
    <lineage>
        <taxon>unclassified sequences</taxon>
        <taxon>metagenomes</taxon>
        <taxon>ecological metagenomes</taxon>
    </lineage>
</organism>
<dbReference type="AlphaFoldDB" id="A0A382RWQ4"/>
<proteinExistence type="predicted"/>
<evidence type="ECO:0000313" key="1">
    <source>
        <dbReference type="EMBL" id="SVD01467.1"/>
    </source>
</evidence>
<feature type="non-terminal residue" evidence="1">
    <location>
        <position position="24"/>
    </location>
</feature>
<accession>A0A382RWQ4</accession>
<sequence length="24" mass="2685">MINNNQLSKQQTIKKEVSIKGIGL</sequence>
<name>A0A382RWQ4_9ZZZZ</name>
<dbReference type="EMBL" id="UINC01124368">
    <property type="protein sequence ID" value="SVD01467.1"/>
    <property type="molecule type" value="Genomic_DNA"/>
</dbReference>
<gene>
    <name evidence="1" type="ORF">METZ01_LOCUS354321</name>
</gene>
<reference evidence="1" key="1">
    <citation type="submission" date="2018-05" db="EMBL/GenBank/DDBJ databases">
        <authorList>
            <person name="Lanie J.A."/>
            <person name="Ng W.-L."/>
            <person name="Kazmierczak K.M."/>
            <person name="Andrzejewski T.M."/>
            <person name="Davidsen T.M."/>
            <person name="Wayne K.J."/>
            <person name="Tettelin H."/>
            <person name="Glass J.I."/>
            <person name="Rusch D."/>
            <person name="Podicherti R."/>
            <person name="Tsui H.-C.T."/>
            <person name="Winkler M.E."/>
        </authorList>
    </citation>
    <scope>NUCLEOTIDE SEQUENCE</scope>
</reference>